<keyword evidence="1" id="KW-1133">Transmembrane helix</keyword>
<keyword evidence="1" id="KW-0472">Membrane</keyword>
<accession>A0A6A6HJG8</accession>
<name>A0A6A6HJG8_VIRVR</name>
<protein>
    <submittedName>
        <fullName evidence="2">Uncharacterized protein</fullName>
    </submittedName>
</protein>
<evidence type="ECO:0000313" key="2">
    <source>
        <dbReference type="EMBL" id="KAF2237969.1"/>
    </source>
</evidence>
<dbReference type="Proteomes" id="UP000800092">
    <property type="component" value="Unassembled WGS sequence"/>
</dbReference>
<gene>
    <name evidence="2" type="ORF">EV356DRAFT_529466</name>
</gene>
<evidence type="ECO:0000256" key="1">
    <source>
        <dbReference type="SAM" id="Phobius"/>
    </source>
</evidence>
<dbReference type="AlphaFoldDB" id="A0A6A6HJG8"/>
<feature type="transmembrane region" description="Helical" evidence="1">
    <location>
        <begin position="222"/>
        <end position="242"/>
    </location>
</feature>
<dbReference type="EMBL" id="ML991777">
    <property type="protein sequence ID" value="KAF2237969.1"/>
    <property type="molecule type" value="Genomic_DNA"/>
</dbReference>
<keyword evidence="1" id="KW-0812">Transmembrane</keyword>
<organism evidence="2 3">
    <name type="scientific">Viridothelium virens</name>
    <name type="common">Speckled blister lichen</name>
    <name type="synonym">Trypethelium virens</name>
    <dbReference type="NCBI Taxonomy" id="1048519"/>
    <lineage>
        <taxon>Eukaryota</taxon>
        <taxon>Fungi</taxon>
        <taxon>Dikarya</taxon>
        <taxon>Ascomycota</taxon>
        <taxon>Pezizomycotina</taxon>
        <taxon>Dothideomycetes</taxon>
        <taxon>Dothideomycetes incertae sedis</taxon>
        <taxon>Trypetheliales</taxon>
        <taxon>Trypetheliaceae</taxon>
        <taxon>Viridothelium</taxon>
    </lineage>
</organism>
<feature type="transmembrane region" description="Helical" evidence="1">
    <location>
        <begin position="147"/>
        <end position="165"/>
    </location>
</feature>
<feature type="transmembrane region" description="Helical" evidence="1">
    <location>
        <begin position="121"/>
        <end position="141"/>
    </location>
</feature>
<keyword evidence="3" id="KW-1185">Reference proteome</keyword>
<evidence type="ECO:0000313" key="3">
    <source>
        <dbReference type="Proteomes" id="UP000800092"/>
    </source>
</evidence>
<reference evidence="2" key="1">
    <citation type="journal article" date="2020" name="Stud. Mycol.">
        <title>101 Dothideomycetes genomes: a test case for predicting lifestyles and emergence of pathogens.</title>
        <authorList>
            <person name="Haridas S."/>
            <person name="Albert R."/>
            <person name="Binder M."/>
            <person name="Bloem J."/>
            <person name="Labutti K."/>
            <person name="Salamov A."/>
            <person name="Andreopoulos B."/>
            <person name="Baker S."/>
            <person name="Barry K."/>
            <person name="Bills G."/>
            <person name="Bluhm B."/>
            <person name="Cannon C."/>
            <person name="Castanera R."/>
            <person name="Culley D."/>
            <person name="Daum C."/>
            <person name="Ezra D."/>
            <person name="Gonzalez J."/>
            <person name="Henrissat B."/>
            <person name="Kuo A."/>
            <person name="Liang C."/>
            <person name="Lipzen A."/>
            <person name="Lutzoni F."/>
            <person name="Magnuson J."/>
            <person name="Mondo S."/>
            <person name="Nolan M."/>
            <person name="Ohm R."/>
            <person name="Pangilinan J."/>
            <person name="Park H.-J."/>
            <person name="Ramirez L."/>
            <person name="Alfaro M."/>
            <person name="Sun H."/>
            <person name="Tritt A."/>
            <person name="Yoshinaga Y."/>
            <person name="Zwiers L.-H."/>
            <person name="Turgeon B."/>
            <person name="Goodwin S."/>
            <person name="Spatafora J."/>
            <person name="Crous P."/>
            <person name="Grigoriev I."/>
        </authorList>
    </citation>
    <scope>NUCLEOTIDE SEQUENCE</scope>
    <source>
        <strain evidence="2">Tuck. ex Michener</strain>
    </source>
</reference>
<dbReference type="OrthoDB" id="5412502at2759"/>
<sequence length="384" mass="42205">MWHWVSEGFDNFQLDIVGFLAILGEGSVLANAQVATLSRLIYIPRLLPAPHAFLRPTRPSKLAPSDADVAGVYSGNHKRHVNHLAHVLLDGDSMAAYEVQCVEIKKISNAPPVKAKTRGPLTVVLLLGCAFSIGLLALSIVKKDGMSLLATGLLSILSSIIGIGNKWTLQLVSRKVSGGAPQGDVVIRYPKGGFHVVKCSEEVARELYFAPEEIQYRVDQPAVYRLISLVGTVLLMFGVIALSNATVALQIAWAAAYILLNAAYWTVAALPQRVHWELGSFKVEKQRLEGGEAVEKNATFTEALWKVIVFTKSTKWVALGNTAPQTQAWKHWLEEAEAMAVDAGVYCEDMDAFGDSKVWIWKVPDWDPRSALTKYMRLYHEIGA</sequence>
<feature type="transmembrane region" description="Helical" evidence="1">
    <location>
        <begin position="248"/>
        <end position="270"/>
    </location>
</feature>
<proteinExistence type="predicted"/>